<dbReference type="AlphaFoldDB" id="A0A370HEA9"/>
<evidence type="ECO:0000313" key="3">
    <source>
        <dbReference type="Proteomes" id="UP000254925"/>
    </source>
</evidence>
<evidence type="ECO:0000313" key="2">
    <source>
        <dbReference type="EMBL" id="RDI55116.1"/>
    </source>
</evidence>
<dbReference type="OrthoDB" id="7570420at2"/>
<dbReference type="EMBL" id="QQBB01000010">
    <property type="protein sequence ID" value="RDI55116.1"/>
    <property type="molecule type" value="Genomic_DNA"/>
</dbReference>
<keyword evidence="3" id="KW-1185">Reference proteome</keyword>
<protein>
    <recommendedName>
        <fullName evidence="4">Integral membrane protein</fullName>
    </recommendedName>
</protein>
<keyword evidence="1" id="KW-1133">Transmembrane helix</keyword>
<organism evidence="2 3">
    <name type="scientific">Microvirga subterranea</name>
    <dbReference type="NCBI Taxonomy" id="186651"/>
    <lineage>
        <taxon>Bacteria</taxon>
        <taxon>Pseudomonadati</taxon>
        <taxon>Pseudomonadota</taxon>
        <taxon>Alphaproteobacteria</taxon>
        <taxon>Hyphomicrobiales</taxon>
        <taxon>Methylobacteriaceae</taxon>
        <taxon>Microvirga</taxon>
    </lineage>
</organism>
<dbReference type="Proteomes" id="UP000254925">
    <property type="component" value="Unassembled WGS sequence"/>
</dbReference>
<comment type="caution">
    <text evidence="2">The sequence shown here is derived from an EMBL/GenBank/DDBJ whole genome shotgun (WGS) entry which is preliminary data.</text>
</comment>
<sequence>MLTIIPSPLLRQALVADAATSAACGLLMTLAAGPMSGALGLPEMLLRVAGIVLVPYAAFIGWLGLREQIQRPVAWAVVVGNALWAADSFLLLASGWVEPTRAGYAFVIAQALAVLMYAEFQYVGLRRSEVRAATA</sequence>
<gene>
    <name evidence="2" type="ORF">DES45_11060</name>
</gene>
<reference evidence="2 3" key="1">
    <citation type="submission" date="2018-07" db="EMBL/GenBank/DDBJ databases">
        <title>Genomic Encyclopedia of Type Strains, Phase IV (KMG-IV): sequencing the most valuable type-strain genomes for metagenomic binning, comparative biology and taxonomic classification.</title>
        <authorList>
            <person name="Goeker M."/>
        </authorList>
    </citation>
    <scope>NUCLEOTIDE SEQUENCE [LARGE SCALE GENOMIC DNA]</scope>
    <source>
        <strain evidence="2 3">DSM 14364</strain>
    </source>
</reference>
<accession>A0A370HEA9</accession>
<feature type="transmembrane region" description="Helical" evidence="1">
    <location>
        <begin position="12"/>
        <end position="32"/>
    </location>
</feature>
<proteinExistence type="predicted"/>
<dbReference type="RefSeq" id="WP_114772277.1">
    <property type="nucleotide sequence ID" value="NZ_QQBB01000010.1"/>
</dbReference>
<keyword evidence="1" id="KW-0472">Membrane</keyword>
<feature type="transmembrane region" description="Helical" evidence="1">
    <location>
        <begin position="44"/>
        <end position="65"/>
    </location>
</feature>
<feature type="transmembrane region" description="Helical" evidence="1">
    <location>
        <begin position="72"/>
        <end position="96"/>
    </location>
</feature>
<evidence type="ECO:0000256" key="1">
    <source>
        <dbReference type="SAM" id="Phobius"/>
    </source>
</evidence>
<evidence type="ECO:0008006" key="4">
    <source>
        <dbReference type="Google" id="ProtNLM"/>
    </source>
</evidence>
<name>A0A370HEA9_9HYPH</name>
<keyword evidence="1" id="KW-0812">Transmembrane</keyword>
<feature type="transmembrane region" description="Helical" evidence="1">
    <location>
        <begin position="102"/>
        <end position="120"/>
    </location>
</feature>